<dbReference type="AlphaFoldDB" id="A0AAJ7FG55"/>
<dbReference type="GO" id="GO:0000470">
    <property type="term" value="P:maturation of LSU-rRNA"/>
    <property type="evidence" value="ECO:0007669"/>
    <property type="project" value="TreeGrafter"/>
</dbReference>
<dbReference type="GO" id="GO:0090730">
    <property type="term" value="C:Las1 complex"/>
    <property type="evidence" value="ECO:0007669"/>
    <property type="project" value="InterPro"/>
</dbReference>
<keyword evidence="1" id="KW-1185">Reference proteome</keyword>
<organism evidence="1 2">
    <name type="scientific">Cephus cinctus</name>
    <name type="common">Wheat stem sawfly</name>
    <dbReference type="NCBI Taxonomy" id="211228"/>
    <lineage>
        <taxon>Eukaryota</taxon>
        <taxon>Metazoa</taxon>
        <taxon>Ecdysozoa</taxon>
        <taxon>Arthropoda</taxon>
        <taxon>Hexapoda</taxon>
        <taxon>Insecta</taxon>
        <taxon>Pterygota</taxon>
        <taxon>Neoptera</taxon>
        <taxon>Endopterygota</taxon>
        <taxon>Hymenoptera</taxon>
        <taxon>Cephoidea</taxon>
        <taxon>Cephidae</taxon>
        <taxon>Cephus</taxon>
    </lineage>
</organism>
<dbReference type="PANTHER" id="PTHR15002">
    <property type="entry name" value="RIBOSOMAL BIOGENESIS PROTEIN LAS1L"/>
    <property type="match status" value="1"/>
</dbReference>
<dbReference type="KEGG" id="ccin:107265336"/>
<dbReference type="GO" id="GO:0004519">
    <property type="term" value="F:endonuclease activity"/>
    <property type="evidence" value="ECO:0007669"/>
    <property type="project" value="InterPro"/>
</dbReference>
<gene>
    <name evidence="2" type="primary">LOC107265336</name>
</gene>
<dbReference type="PANTHER" id="PTHR15002:SF0">
    <property type="entry name" value="RIBOSOMAL BIOGENESIS PROTEIN LAS1L"/>
    <property type="match status" value="1"/>
</dbReference>
<dbReference type="GO" id="GO:0030687">
    <property type="term" value="C:preribosome, large subunit precursor"/>
    <property type="evidence" value="ECO:0007669"/>
    <property type="project" value="TreeGrafter"/>
</dbReference>
<evidence type="ECO:0000313" key="2">
    <source>
        <dbReference type="RefSeq" id="XP_015590194.1"/>
    </source>
</evidence>
<evidence type="ECO:0000313" key="1">
    <source>
        <dbReference type="Proteomes" id="UP000694920"/>
    </source>
</evidence>
<accession>A0AAJ7FG55</accession>
<dbReference type="GeneID" id="107265336"/>
<dbReference type="InterPro" id="IPR007174">
    <property type="entry name" value="Las1"/>
</dbReference>
<dbReference type="RefSeq" id="XP_015590194.1">
    <property type="nucleotide sequence ID" value="XM_015734708.2"/>
</dbReference>
<dbReference type="Proteomes" id="UP000694920">
    <property type="component" value="Unplaced"/>
</dbReference>
<reference evidence="2" key="1">
    <citation type="submission" date="2025-08" db="UniProtKB">
        <authorList>
            <consortium name="RefSeq"/>
        </authorList>
    </citation>
    <scope>IDENTIFICATION</scope>
</reference>
<name>A0AAJ7FG55_CEPCN</name>
<dbReference type="Pfam" id="PF04031">
    <property type="entry name" value="Las1"/>
    <property type="match status" value="1"/>
</dbReference>
<dbReference type="GO" id="GO:0000460">
    <property type="term" value="P:maturation of 5.8S rRNA"/>
    <property type="evidence" value="ECO:0007669"/>
    <property type="project" value="TreeGrafter"/>
</dbReference>
<protein>
    <submittedName>
        <fullName evidence="2">Uncharacterized protein LOC107265336</fullName>
    </submittedName>
</protein>
<proteinExistence type="predicted"/>
<sequence>MRTDKTARVLSPIFGKGGMRLYLLKHVVENMALSAKREGLKHVPWFSLQEWLQVYNQIYSNDTVEQDKGYKTLLVWKARVPKLPVGIECTLGLIQVCLRDRELTLRIDNDEVPVLYENDLCLMYSTMIMRFLNHISNIGNTKQISLFQIARQLKIPEWIVNLRHDTAHGHDLPSLSSLRLAANMLLTWLHDEYWASEAKNMEEYLMKQMEDTEDEEVESEEAEALKDLIELWVAIGLYMRANYSLVEEIPDSHLQNALQDLRKFTLILSAGKTYNSPSVAAFKQGDSRDLKSTTSDVDEETVLNNTDIKSDKKFQLSTARGILLTEMSRYLGKNKSISNKEERVLKVLLETEVFLPQEDFLEIFSNGKSSDKSSEDDLPLDMIYFWQDFILLLQETKMLESTILRLLKLLNDSTEDHYRKQMAALWIKAIVRGLLKMKVSQHISETLQYSLKKKKRISTKSMSLRIRNKLNHLHPELKNDLTLNILGDIPNCVTNFDFVTNLVLNANEYSAKFITVFLDLVTPSIEQDRKQLLLDLIKIYIGEDIVNGDASTTDKDRIYTIEDFEKYSAEENHPEDMEVEEISEQAERRPKIFDQTIRNTNWKLASHNYDWGSCPIGILPWQLDTMESLPPMTAVTPVKEIKLPVTDRESKIVPGIIDMSILKMRSNVSWDGIFRKKRRIKRKRRTEETDVIINKAIEIVKKHH</sequence>